<gene>
    <name evidence="11" type="ORF">C2845_PM07G12680</name>
</gene>
<organism evidence="11 12">
    <name type="scientific">Panicum miliaceum</name>
    <name type="common">Proso millet</name>
    <name type="synonym">Broomcorn millet</name>
    <dbReference type="NCBI Taxonomy" id="4540"/>
    <lineage>
        <taxon>Eukaryota</taxon>
        <taxon>Viridiplantae</taxon>
        <taxon>Streptophyta</taxon>
        <taxon>Embryophyta</taxon>
        <taxon>Tracheophyta</taxon>
        <taxon>Spermatophyta</taxon>
        <taxon>Magnoliopsida</taxon>
        <taxon>Liliopsida</taxon>
        <taxon>Poales</taxon>
        <taxon>Poaceae</taxon>
        <taxon>PACMAD clade</taxon>
        <taxon>Panicoideae</taxon>
        <taxon>Panicodae</taxon>
        <taxon>Paniceae</taxon>
        <taxon>Panicinae</taxon>
        <taxon>Panicum</taxon>
        <taxon>Panicum sect. Panicum</taxon>
    </lineage>
</organism>
<dbReference type="InterPro" id="IPR050528">
    <property type="entry name" value="L-type_Lectin-RKs"/>
</dbReference>
<keyword evidence="2" id="KW-0812">Transmembrane</keyword>
<dbReference type="SUPFAM" id="SSF56112">
    <property type="entry name" value="Protein kinase-like (PK-like)"/>
    <property type="match status" value="1"/>
</dbReference>
<proteinExistence type="predicted"/>
<dbReference type="InterPro" id="IPR011009">
    <property type="entry name" value="Kinase-like_dom_sf"/>
</dbReference>
<comment type="caution">
    <text evidence="11">The sequence shown here is derived from an EMBL/GenBank/DDBJ whole genome shotgun (WGS) entry which is preliminary data.</text>
</comment>
<keyword evidence="4" id="KW-0430">Lectin</keyword>
<dbReference type="GO" id="GO:0030246">
    <property type="term" value="F:carbohydrate binding"/>
    <property type="evidence" value="ECO:0007669"/>
    <property type="project" value="UniProtKB-KW"/>
</dbReference>
<accession>A0A3L6ST84</accession>
<dbReference type="EMBL" id="PQIB02000004">
    <property type="protein sequence ID" value="RLN24827.1"/>
    <property type="molecule type" value="Genomic_DNA"/>
</dbReference>
<evidence type="ECO:0000256" key="4">
    <source>
        <dbReference type="ARBA" id="ARBA00022734"/>
    </source>
</evidence>
<keyword evidence="5 9" id="KW-0547">Nucleotide-binding</keyword>
<dbReference type="STRING" id="4540.A0A3L6ST84"/>
<evidence type="ECO:0000256" key="7">
    <source>
        <dbReference type="ARBA" id="ARBA00022989"/>
    </source>
</evidence>
<evidence type="ECO:0000313" key="12">
    <source>
        <dbReference type="Proteomes" id="UP000275267"/>
    </source>
</evidence>
<dbReference type="Proteomes" id="UP000275267">
    <property type="component" value="Unassembled WGS sequence"/>
</dbReference>
<dbReference type="OrthoDB" id="1913956at2759"/>
<keyword evidence="8" id="KW-0472">Membrane</keyword>
<feature type="domain" description="Legume lectin" evidence="10">
    <location>
        <begin position="64"/>
        <end position="101"/>
    </location>
</feature>
<evidence type="ECO:0000256" key="1">
    <source>
        <dbReference type="ARBA" id="ARBA00004479"/>
    </source>
</evidence>
<evidence type="ECO:0000256" key="5">
    <source>
        <dbReference type="ARBA" id="ARBA00022741"/>
    </source>
</evidence>
<dbReference type="Gene3D" id="2.60.120.200">
    <property type="match status" value="2"/>
</dbReference>
<evidence type="ECO:0000256" key="8">
    <source>
        <dbReference type="ARBA" id="ARBA00023136"/>
    </source>
</evidence>
<evidence type="ECO:0000256" key="6">
    <source>
        <dbReference type="ARBA" id="ARBA00022840"/>
    </source>
</evidence>
<keyword evidence="6 9" id="KW-0067">ATP-binding</keyword>
<comment type="subcellular location">
    <subcellularLocation>
        <location evidence="1">Membrane</location>
        <topology evidence="1">Single-pass type I membrane protein</topology>
    </subcellularLocation>
</comment>
<keyword evidence="3" id="KW-0732">Signal</keyword>
<dbReference type="PANTHER" id="PTHR27007">
    <property type="match status" value="1"/>
</dbReference>
<feature type="binding site" evidence="9">
    <location>
        <position position="172"/>
    </location>
    <ligand>
        <name>ATP</name>
        <dbReference type="ChEBI" id="CHEBI:30616"/>
    </ligand>
</feature>
<evidence type="ECO:0000256" key="9">
    <source>
        <dbReference type="PROSITE-ProRule" id="PRU10141"/>
    </source>
</evidence>
<keyword evidence="12" id="KW-1185">Reference proteome</keyword>
<evidence type="ECO:0000259" key="10">
    <source>
        <dbReference type="Pfam" id="PF00139"/>
    </source>
</evidence>
<dbReference type="InterPro" id="IPR017441">
    <property type="entry name" value="Protein_kinase_ATP_BS"/>
</dbReference>
<name>A0A3L6ST84_PANMI</name>
<dbReference type="InterPro" id="IPR013320">
    <property type="entry name" value="ConA-like_dom_sf"/>
</dbReference>
<dbReference type="GO" id="GO:0016020">
    <property type="term" value="C:membrane"/>
    <property type="evidence" value="ECO:0007669"/>
    <property type="project" value="UniProtKB-SubCell"/>
</dbReference>
<sequence length="287" mass="31889">MEFDTRKSSADDLDSNHVGTDVNSIRSVFTYPLSSVSVVLSSGSDVRVVIQYDGTFLSIGAHLLEDISVGFAASTGELTQLNQIKSWSFSTATGGDKRVKKKKVGLLFAFLILEAYLNLEEMINAHGPVRFKLRELRSATDNFSPDRKLGRGGFGTVYLGYLHRMDMEVAVKRVSTSAAGSSNRGEKEFVAEIDAVLKEVKNLIVGQLKLTMTVDDLHKHSIDAEKISADLAAELRVSHRTSKRWKHSPYLLQRMLHHARKRSGPVATTTPHMTRVLLWGHRTPRTP</sequence>
<evidence type="ECO:0000313" key="11">
    <source>
        <dbReference type="EMBL" id="RLN24827.1"/>
    </source>
</evidence>
<keyword evidence="11" id="KW-0418">Kinase</keyword>
<dbReference type="Gene3D" id="3.30.200.20">
    <property type="entry name" value="Phosphorylase Kinase, domain 1"/>
    <property type="match status" value="1"/>
</dbReference>
<evidence type="ECO:0000256" key="3">
    <source>
        <dbReference type="ARBA" id="ARBA00022729"/>
    </source>
</evidence>
<evidence type="ECO:0000256" key="2">
    <source>
        <dbReference type="ARBA" id="ARBA00022692"/>
    </source>
</evidence>
<dbReference type="GO" id="GO:0005524">
    <property type="term" value="F:ATP binding"/>
    <property type="evidence" value="ECO:0007669"/>
    <property type="project" value="UniProtKB-UniRule"/>
</dbReference>
<dbReference type="AlphaFoldDB" id="A0A3L6ST84"/>
<dbReference type="Pfam" id="PF00139">
    <property type="entry name" value="Lectin_legB"/>
    <property type="match status" value="2"/>
</dbReference>
<dbReference type="InterPro" id="IPR001220">
    <property type="entry name" value="Legume_lectin_dom"/>
</dbReference>
<protein>
    <submittedName>
        <fullName evidence="11">L-type lectin-domain containing receptor kinase S.5</fullName>
    </submittedName>
</protein>
<feature type="domain" description="Legume lectin" evidence="10">
    <location>
        <begin position="2"/>
        <end position="55"/>
    </location>
</feature>
<dbReference type="GO" id="GO:0016301">
    <property type="term" value="F:kinase activity"/>
    <property type="evidence" value="ECO:0007669"/>
    <property type="project" value="UniProtKB-KW"/>
</dbReference>
<keyword evidence="11" id="KW-0808">Transferase</keyword>
<keyword evidence="7" id="KW-1133">Transmembrane helix</keyword>
<dbReference type="PROSITE" id="PS00107">
    <property type="entry name" value="PROTEIN_KINASE_ATP"/>
    <property type="match status" value="1"/>
</dbReference>
<keyword evidence="11" id="KW-0675">Receptor</keyword>
<dbReference type="SUPFAM" id="SSF49899">
    <property type="entry name" value="Concanavalin A-like lectins/glucanases"/>
    <property type="match status" value="1"/>
</dbReference>
<reference evidence="12" key="1">
    <citation type="journal article" date="2019" name="Nat. Commun.">
        <title>The genome of broomcorn millet.</title>
        <authorList>
            <person name="Zou C."/>
            <person name="Miki D."/>
            <person name="Li D."/>
            <person name="Tang Q."/>
            <person name="Xiao L."/>
            <person name="Rajput S."/>
            <person name="Deng P."/>
            <person name="Jia W."/>
            <person name="Huang R."/>
            <person name="Zhang M."/>
            <person name="Sun Y."/>
            <person name="Hu J."/>
            <person name="Fu X."/>
            <person name="Schnable P.S."/>
            <person name="Li F."/>
            <person name="Zhang H."/>
            <person name="Feng B."/>
            <person name="Zhu X."/>
            <person name="Liu R."/>
            <person name="Schnable J.C."/>
            <person name="Zhu J.-K."/>
            <person name="Zhang H."/>
        </authorList>
    </citation>
    <scope>NUCLEOTIDE SEQUENCE [LARGE SCALE GENOMIC DNA]</scope>
</reference>